<keyword evidence="1" id="KW-1133">Transmembrane helix</keyword>
<organism evidence="2 3">
    <name type="scientific">Aliiroseovarius zhejiangensis</name>
    <dbReference type="NCBI Taxonomy" id="1632025"/>
    <lineage>
        <taxon>Bacteria</taxon>
        <taxon>Pseudomonadati</taxon>
        <taxon>Pseudomonadota</taxon>
        <taxon>Alphaproteobacteria</taxon>
        <taxon>Rhodobacterales</taxon>
        <taxon>Paracoccaceae</taxon>
        <taxon>Aliiroseovarius</taxon>
    </lineage>
</organism>
<feature type="transmembrane region" description="Helical" evidence="1">
    <location>
        <begin position="43"/>
        <end position="63"/>
    </location>
</feature>
<evidence type="ECO:0000256" key="1">
    <source>
        <dbReference type="SAM" id="Phobius"/>
    </source>
</evidence>
<feature type="transmembrane region" description="Helical" evidence="1">
    <location>
        <begin position="75"/>
        <end position="93"/>
    </location>
</feature>
<dbReference type="Proteomes" id="UP000609802">
    <property type="component" value="Unassembled WGS sequence"/>
</dbReference>
<name>A0ABQ3J156_9RHOB</name>
<dbReference type="EMBL" id="BNCH01000003">
    <property type="protein sequence ID" value="GHE98181.1"/>
    <property type="molecule type" value="Genomic_DNA"/>
</dbReference>
<evidence type="ECO:0000313" key="3">
    <source>
        <dbReference type="Proteomes" id="UP000609802"/>
    </source>
</evidence>
<evidence type="ECO:0000313" key="2">
    <source>
        <dbReference type="EMBL" id="GHE98181.1"/>
    </source>
</evidence>
<comment type="caution">
    <text evidence="2">The sequence shown here is derived from an EMBL/GenBank/DDBJ whole genome shotgun (WGS) entry which is preliminary data.</text>
</comment>
<protein>
    <submittedName>
        <fullName evidence="2">Uncharacterized protein</fullName>
    </submittedName>
</protein>
<accession>A0ABQ3J156</accession>
<sequence>MVLIVTCIVIAVIIKTIWDLLFRKIEREKLLASYAESPLSHLFTMVWAVFFVMFFVGIFVPMFGNIQVTVSGWKVWQIGFFGNFGMWLITWFIDVDELDESR</sequence>
<keyword evidence="1" id="KW-0812">Transmembrane</keyword>
<reference evidence="3" key="1">
    <citation type="journal article" date="2019" name="Int. J. Syst. Evol. Microbiol.">
        <title>The Global Catalogue of Microorganisms (GCM) 10K type strain sequencing project: providing services to taxonomists for standard genome sequencing and annotation.</title>
        <authorList>
            <consortium name="The Broad Institute Genomics Platform"/>
            <consortium name="The Broad Institute Genome Sequencing Center for Infectious Disease"/>
            <person name="Wu L."/>
            <person name="Ma J."/>
        </authorList>
    </citation>
    <scope>NUCLEOTIDE SEQUENCE [LARGE SCALE GENOMIC DNA]</scope>
    <source>
        <strain evidence="3">KCTC 42443</strain>
    </source>
</reference>
<keyword evidence="3" id="KW-1185">Reference proteome</keyword>
<gene>
    <name evidence="2" type="ORF">GCM10016455_18570</name>
</gene>
<proteinExistence type="predicted"/>
<keyword evidence="1" id="KW-0472">Membrane</keyword>